<dbReference type="EMBL" id="JACNIG010000332">
    <property type="protein sequence ID" value="MBC8433762.1"/>
    <property type="molecule type" value="Genomic_DNA"/>
</dbReference>
<organism evidence="1 2">
    <name type="scientific">Candidatus Desulfatibia vada</name>
    <dbReference type="NCBI Taxonomy" id="2841696"/>
    <lineage>
        <taxon>Bacteria</taxon>
        <taxon>Pseudomonadati</taxon>
        <taxon>Thermodesulfobacteriota</taxon>
        <taxon>Desulfobacteria</taxon>
        <taxon>Desulfobacterales</taxon>
        <taxon>Desulfobacterales incertae sedis</taxon>
        <taxon>Candidatus Desulfatibia</taxon>
    </lineage>
</organism>
<protein>
    <submittedName>
        <fullName evidence="1">Uncharacterized protein</fullName>
    </submittedName>
</protein>
<gene>
    <name evidence="1" type="ORF">H8D96_17775</name>
</gene>
<dbReference type="AlphaFoldDB" id="A0A8J6TW28"/>
<accession>A0A8J6TW28</accession>
<sequence length="47" mass="5493">MPFLIVEEALDVILAMGETLRETERTRVCIRHLRSRPARLSTDNRKV</sequence>
<evidence type="ECO:0000313" key="1">
    <source>
        <dbReference type="EMBL" id="MBC8433762.1"/>
    </source>
</evidence>
<reference evidence="1 2" key="1">
    <citation type="submission" date="2020-08" db="EMBL/GenBank/DDBJ databases">
        <title>Bridging the membrane lipid divide: bacteria of the FCB group superphylum have the potential to synthesize archaeal ether lipids.</title>
        <authorList>
            <person name="Villanueva L."/>
            <person name="Von Meijenfeldt F.A.B."/>
            <person name="Westbye A.B."/>
            <person name="Yadav S."/>
            <person name="Hopmans E.C."/>
            <person name="Dutilh B.E."/>
            <person name="Sinninghe Damste J.S."/>
        </authorList>
    </citation>
    <scope>NUCLEOTIDE SEQUENCE [LARGE SCALE GENOMIC DNA]</scope>
    <source>
        <strain evidence="1">NIOZ-UU17</strain>
    </source>
</reference>
<proteinExistence type="predicted"/>
<name>A0A8J6TW28_9BACT</name>
<evidence type="ECO:0000313" key="2">
    <source>
        <dbReference type="Proteomes" id="UP000605201"/>
    </source>
</evidence>
<dbReference type="Proteomes" id="UP000605201">
    <property type="component" value="Unassembled WGS sequence"/>
</dbReference>
<comment type="caution">
    <text evidence="1">The sequence shown here is derived from an EMBL/GenBank/DDBJ whole genome shotgun (WGS) entry which is preliminary data.</text>
</comment>